<dbReference type="eggNOG" id="ENOG502SAGR">
    <property type="taxonomic scope" value="Eukaryota"/>
</dbReference>
<keyword evidence="1" id="KW-0472">Membrane</keyword>
<dbReference type="AlphaFoldDB" id="A0A087GWX3"/>
<dbReference type="Proteomes" id="UP000029120">
    <property type="component" value="Chromosome 5"/>
</dbReference>
<dbReference type="OrthoDB" id="1304155at2759"/>
<accession>A0A087GWX3</accession>
<keyword evidence="3" id="KW-1185">Reference proteome</keyword>
<gene>
    <name evidence="2" type="ordered locus">AALP_Aa5g137100</name>
</gene>
<evidence type="ECO:0000313" key="3">
    <source>
        <dbReference type="Proteomes" id="UP000029120"/>
    </source>
</evidence>
<organism evidence="2 3">
    <name type="scientific">Arabis alpina</name>
    <name type="common">Alpine rock-cress</name>
    <dbReference type="NCBI Taxonomy" id="50452"/>
    <lineage>
        <taxon>Eukaryota</taxon>
        <taxon>Viridiplantae</taxon>
        <taxon>Streptophyta</taxon>
        <taxon>Embryophyta</taxon>
        <taxon>Tracheophyta</taxon>
        <taxon>Spermatophyta</taxon>
        <taxon>Magnoliopsida</taxon>
        <taxon>eudicotyledons</taxon>
        <taxon>Gunneridae</taxon>
        <taxon>Pentapetalae</taxon>
        <taxon>rosids</taxon>
        <taxon>malvids</taxon>
        <taxon>Brassicales</taxon>
        <taxon>Brassicaceae</taxon>
        <taxon>Arabideae</taxon>
        <taxon>Arabis</taxon>
    </lineage>
</organism>
<evidence type="ECO:0000313" key="2">
    <source>
        <dbReference type="EMBL" id="KFK34375.1"/>
    </source>
</evidence>
<dbReference type="EMBL" id="CM002873">
    <property type="protein sequence ID" value="KFK34375.1"/>
    <property type="molecule type" value="Genomic_DNA"/>
</dbReference>
<dbReference type="Gramene" id="KFK34375">
    <property type="protein sequence ID" value="KFK34375"/>
    <property type="gene ID" value="AALP_AA5G137100"/>
</dbReference>
<name>A0A087GWX3_ARAAL</name>
<feature type="transmembrane region" description="Helical" evidence="1">
    <location>
        <begin position="70"/>
        <end position="95"/>
    </location>
</feature>
<keyword evidence="1" id="KW-0812">Transmembrane</keyword>
<dbReference type="OMA" id="WEREIHD"/>
<sequence>MTSRDESSIRERSAIQCARATMLLYSLASSRDLTATIDTSGEKEEETRREIEDLKIKLAMEKKRTNRIKLCGVMEMFLLVLLGLLLSTFFLFFFLESR</sequence>
<proteinExistence type="predicted"/>
<reference evidence="3" key="1">
    <citation type="journal article" date="2015" name="Nat. Plants">
        <title>Genome expansion of Arabis alpina linked with retrotransposition and reduced symmetric DNA methylation.</title>
        <authorList>
            <person name="Willing E.M."/>
            <person name="Rawat V."/>
            <person name="Mandakova T."/>
            <person name="Maumus F."/>
            <person name="James G.V."/>
            <person name="Nordstroem K.J."/>
            <person name="Becker C."/>
            <person name="Warthmann N."/>
            <person name="Chica C."/>
            <person name="Szarzynska B."/>
            <person name="Zytnicki M."/>
            <person name="Albani M.C."/>
            <person name="Kiefer C."/>
            <person name="Bergonzi S."/>
            <person name="Castaings L."/>
            <person name="Mateos J.L."/>
            <person name="Berns M.C."/>
            <person name="Bujdoso N."/>
            <person name="Piofczyk T."/>
            <person name="de Lorenzo L."/>
            <person name="Barrero-Sicilia C."/>
            <person name="Mateos I."/>
            <person name="Piednoel M."/>
            <person name="Hagmann J."/>
            <person name="Chen-Min-Tao R."/>
            <person name="Iglesias-Fernandez R."/>
            <person name="Schuster S.C."/>
            <person name="Alonso-Blanco C."/>
            <person name="Roudier F."/>
            <person name="Carbonero P."/>
            <person name="Paz-Ares J."/>
            <person name="Davis S.J."/>
            <person name="Pecinka A."/>
            <person name="Quesneville H."/>
            <person name="Colot V."/>
            <person name="Lysak M.A."/>
            <person name="Weigel D."/>
            <person name="Coupland G."/>
            <person name="Schneeberger K."/>
        </authorList>
    </citation>
    <scope>NUCLEOTIDE SEQUENCE [LARGE SCALE GENOMIC DNA]</scope>
    <source>
        <strain evidence="3">cv. Pajares</strain>
    </source>
</reference>
<keyword evidence="1" id="KW-1133">Transmembrane helix</keyword>
<evidence type="ECO:0000256" key="1">
    <source>
        <dbReference type="SAM" id="Phobius"/>
    </source>
</evidence>
<protein>
    <submittedName>
        <fullName evidence="2">Uncharacterized protein</fullName>
    </submittedName>
</protein>